<feature type="region of interest" description="Disordered" evidence="1">
    <location>
        <begin position="463"/>
        <end position="482"/>
    </location>
</feature>
<accession>A0A4Y9XRX2</accession>
<evidence type="ECO:0000256" key="1">
    <source>
        <dbReference type="SAM" id="MobiDB-lite"/>
    </source>
</evidence>
<gene>
    <name evidence="2" type="ORF">EVG20_g11073</name>
</gene>
<proteinExistence type="predicted"/>
<comment type="caution">
    <text evidence="2">The sequence shown here is derived from an EMBL/GenBank/DDBJ whole genome shotgun (WGS) entry which is preliminary data.</text>
</comment>
<dbReference type="EMBL" id="SEOQ01001561">
    <property type="protein sequence ID" value="TFY51279.1"/>
    <property type="molecule type" value="Genomic_DNA"/>
</dbReference>
<protein>
    <submittedName>
        <fullName evidence="2">Uncharacterized protein</fullName>
    </submittedName>
</protein>
<feature type="non-terminal residue" evidence="2">
    <location>
        <position position="1"/>
    </location>
</feature>
<keyword evidence="3" id="KW-1185">Reference proteome</keyword>
<name>A0A4Y9XRX2_9AGAM</name>
<organism evidence="2 3">
    <name type="scientific">Dentipellis fragilis</name>
    <dbReference type="NCBI Taxonomy" id="205917"/>
    <lineage>
        <taxon>Eukaryota</taxon>
        <taxon>Fungi</taxon>
        <taxon>Dikarya</taxon>
        <taxon>Basidiomycota</taxon>
        <taxon>Agaricomycotina</taxon>
        <taxon>Agaricomycetes</taxon>
        <taxon>Russulales</taxon>
        <taxon>Hericiaceae</taxon>
        <taxon>Dentipellis</taxon>
    </lineage>
</organism>
<sequence length="641" mass="70687">LSQVKCRAATAGPITQSRRGAIDAGVHSLSSRSPPGAGFSTPWVSLVHLDMSAKTRSKSQKAVHAAQSTVSQGSSAPVRRGRGRPPKNPAHGNIPAPTTSIPKAPATRPRPRPIFRNQATSGASRASPEKAASLSGDEASESGRTMDPVDDNAMAGLLLSLKTTVPHPAKVLMRDELDEGLDEEEEFAELDLEHDSETEGKIDAILLLSVCGLNGSLWHSEHQGLEPVKIQLDIDSEHGSQRSRSRSASIEPAFPITLQVPVDGALDQLTVMSDVSWEEFQDEVGRIMDLRAEKLHLSYKFSNDTKSELPRCLASATNLHHMTTAFQENRAAVQKSRSKKPLSVTLFQKDVGSVASELPARGRKAQATKGKALAADEAENKPRGGTRFVTALEFKYECSKEGCNKFCWVRRDKQHVKLTTKELSQWGLLISQGKATMEDLPEVMQAGEFLEPEKLEDHIRRSRGLSGPKKANQGNVTPPQPQMPFPFPFYPFTPFPPYGMPYPADRHSPPLAGHRRRRSPSPDPHQFSSDPAVPDEDPAVFPLISDWLQNLDRSNRGNDGTNYSQYIPLFAAHSINRVVEIGDHHSMKAVDLVAIFQPSMPIGHANRIVTFARQEVEVVRKAQCRNTRDHEDPILHKRRRY</sequence>
<dbReference type="Proteomes" id="UP000298327">
    <property type="component" value="Unassembled WGS sequence"/>
</dbReference>
<evidence type="ECO:0000313" key="3">
    <source>
        <dbReference type="Proteomes" id="UP000298327"/>
    </source>
</evidence>
<feature type="compositionally biased region" description="Polar residues" evidence="1">
    <location>
        <begin position="66"/>
        <end position="75"/>
    </location>
</feature>
<feature type="region of interest" description="Disordered" evidence="1">
    <location>
        <begin position="55"/>
        <end position="150"/>
    </location>
</feature>
<dbReference type="AlphaFoldDB" id="A0A4Y9XRX2"/>
<dbReference type="OrthoDB" id="3060125at2759"/>
<evidence type="ECO:0000313" key="2">
    <source>
        <dbReference type="EMBL" id="TFY51279.1"/>
    </source>
</evidence>
<feature type="region of interest" description="Disordered" evidence="1">
    <location>
        <begin position="501"/>
        <end position="535"/>
    </location>
</feature>
<reference evidence="2 3" key="1">
    <citation type="submission" date="2019-02" db="EMBL/GenBank/DDBJ databases">
        <title>Genome sequencing of the rare red list fungi Dentipellis fragilis.</title>
        <authorList>
            <person name="Buettner E."/>
            <person name="Kellner H."/>
        </authorList>
    </citation>
    <scope>NUCLEOTIDE SEQUENCE [LARGE SCALE GENOMIC DNA]</scope>
    <source>
        <strain evidence="2 3">DSM 105465</strain>
    </source>
</reference>